<dbReference type="RefSeq" id="WP_394482266.1">
    <property type="nucleotide sequence ID" value="NZ_JBIGHV010000008.1"/>
</dbReference>
<evidence type="ECO:0000256" key="1">
    <source>
        <dbReference type="ARBA" id="ARBA00004442"/>
    </source>
</evidence>
<reference evidence="8 9" key="1">
    <citation type="submission" date="2024-08" db="EMBL/GenBank/DDBJ databases">
        <authorList>
            <person name="Lu H."/>
        </authorList>
    </citation>
    <scope>NUCLEOTIDE SEQUENCE [LARGE SCALE GENOMIC DNA]</scope>
    <source>
        <strain evidence="8 9">LYH14W</strain>
    </source>
</reference>
<keyword evidence="6" id="KW-0732">Signal</keyword>
<organism evidence="8 9">
    <name type="scientific">Pelomonas parva</name>
    <dbReference type="NCBI Taxonomy" id="3299032"/>
    <lineage>
        <taxon>Bacteria</taxon>
        <taxon>Pseudomonadati</taxon>
        <taxon>Pseudomonadota</taxon>
        <taxon>Betaproteobacteria</taxon>
        <taxon>Burkholderiales</taxon>
        <taxon>Sphaerotilaceae</taxon>
        <taxon>Roseateles</taxon>
    </lineage>
</organism>
<dbReference type="Pfam" id="PF00691">
    <property type="entry name" value="OmpA"/>
    <property type="match status" value="1"/>
</dbReference>
<accession>A0ABW7F709</accession>
<keyword evidence="3" id="KW-0998">Cell outer membrane</keyword>
<dbReference type="InterPro" id="IPR006665">
    <property type="entry name" value="OmpA-like"/>
</dbReference>
<dbReference type="Proteomes" id="UP001606210">
    <property type="component" value="Unassembled WGS sequence"/>
</dbReference>
<keyword evidence="9" id="KW-1185">Reference proteome</keyword>
<proteinExistence type="predicted"/>
<evidence type="ECO:0000313" key="9">
    <source>
        <dbReference type="Proteomes" id="UP001606210"/>
    </source>
</evidence>
<evidence type="ECO:0000256" key="6">
    <source>
        <dbReference type="SAM" id="SignalP"/>
    </source>
</evidence>
<dbReference type="InterPro" id="IPR050330">
    <property type="entry name" value="Bact_OuterMem_StrucFunc"/>
</dbReference>
<evidence type="ECO:0000256" key="4">
    <source>
        <dbReference type="PROSITE-ProRule" id="PRU00473"/>
    </source>
</evidence>
<feature type="chain" id="PRO_5046048528" evidence="6">
    <location>
        <begin position="23"/>
        <end position="203"/>
    </location>
</feature>
<gene>
    <name evidence="8" type="ORF">ACG00Y_21035</name>
</gene>
<dbReference type="PROSITE" id="PS51318">
    <property type="entry name" value="TAT"/>
    <property type="match status" value="1"/>
</dbReference>
<keyword evidence="2 4" id="KW-0472">Membrane</keyword>
<dbReference type="EMBL" id="JBIGHV010000008">
    <property type="protein sequence ID" value="MFG6432418.1"/>
    <property type="molecule type" value="Genomic_DNA"/>
</dbReference>
<dbReference type="InterPro" id="IPR036737">
    <property type="entry name" value="OmpA-like_sf"/>
</dbReference>
<feature type="signal peptide" evidence="6">
    <location>
        <begin position="1"/>
        <end position="22"/>
    </location>
</feature>
<sequence length="203" mass="21473">MKMHRRSLLALAGLAAAGVAQAEEIPPPVVGAPKILEALNPKDVVLDNPGAPGSSRPPRRDPAISLQVQFGFDSAELMTQGKRQLDELALALNDKALAVSGFELGGHTDKVGDAAYNVRLSMDRANAVRAYLIDVHGIGAQRLQAIGFGYARLADPSRPTAAVNRRVEVRRVSGMRPAPAANRPANAPTPVTSPSDRLVPTPR</sequence>
<dbReference type="PANTHER" id="PTHR30329:SF21">
    <property type="entry name" value="LIPOPROTEIN YIAD-RELATED"/>
    <property type="match status" value="1"/>
</dbReference>
<dbReference type="Gene3D" id="3.30.1330.60">
    <property type="entry name" value="OmpA-like domain"/>
    <property type="match status" value="1"/>
</dbReference>
<name>A0ABW7F709_9BURK</name>
<evidence type="ECO:0000259" key="7">
    <source>
        <dbReference type="PROSITE" id="PS51123"/>
    </source>
</evidence>
<dbReference type="InterPro" id="IPR006664">
    <property type="entry name" value="OMP_bac"/>
</dbReference>
<comment type="subcellular location">
    <subcellularLocation>
        <location evidence="1">Cell outer membrane</location>
    </subcellularLocation>
</comment>
<dbReference type="SUPFAM" id="SSF103088">
    <property type="entry name" value="OmpA-like"/>
    <property type="match status" value="1"/>
</dbReference>
<dbReference type="PROSITE" id="PS51123">
    <property type="entry name" value="OMPA_2"/>
    <property type="match status" value="1"/>
</dbReference>
<feature type="domain" description="OmpA-like" evidence="7">
    <location>
        <begin position="57"/>
        <end position="175"/>
    </location>
</feature>
<protein>
    <submittedName>
        <fullName evidence="8">OmpA family protein</fullName>
    </submittedName>
</protein>
<dbReference type="CDD" id="cd07185">
    <property type="entry name" value="OmpA_C-like"/>
    <property type="match status" value="1"/>
</dbReference>
<evidence type="ECO:0000256" key="5">
    <source>
        <dbReference type="SAM" id="MobiDB-lite"/>
    </source>
</evidence>
<evidence type="ECO:0000313" key="8">
    <source>
        <dbReference type="EMBL" id="MFG6432418.1"/>
    </source>
</evidence>
<dbReference type="PRINTS" id="PR01021">
    <property type="entry name" value="OMPADOMAIN"/>
</dbReference>
<evidence type="ECO:0000256" key="2">
    <source>
        <dbReference type="ARBA" id="ARBA00023136"/>
    </source>
</evidence>
<evidence type="ECO:0000256" key="3">
    <source>
        <dbReference type="ARBA" id="ARBA00023237"/>
    </source>
</evidence>
<feature type="region of interest" description="Disordered" evidence="5">
    <location>
        <begin position="168"/>
        <end position="203"/>
    </location>
</feature>
<dbReference type="InterPro" id="IPR006311">
    <property type="entry name" value="TAT_signal"/>
</dbReference>
<feature type="compositionally biased region" description="Low complexity" evidence="5">
    <location>
        <begin position="176"/>
        <end position="190"/>
    </location>
</feature>
<comment type="caution">
    <text evidence="8">The sequence shown here is derived from an EMBL/GenBank/DDBJ whole genome shotgun (WGS) entry which is preliminary data.</text>
</comment>
<dbReference type="PANTHER" id="PTHR30329">
    <property type="entry name" value="STATOR ELEMENT OF FLAGELLAR MOTOR COMPLEX"/>
    <property type="match status" value="1"/>
</dbReference>